<accession>A0A2N9H2H1</accession>
<gene>
    <name evidence="2" type="ORF">FSB_LOCUS34094</name>
</gene>
<dbReference type="EMBL" id="OIVN01002760">
    <property type="protein sequence ID" value="SPD06212.1"/>
    <property type="molecule type" value="Genomic_DNA"/>
</dbReference>
<proteinExistence type="predicted"/>
<dbReference type="InterPro" id="IPR035892">
    <property type="entry name" value="C2_domain_sf"/>
</dbReference>
<reference evidence="2" key="1">
    <citation type="submission" date="2018-02" db="EMBL/GenBank/DDBJ databases">
        <authorList>
            <person name="Cohen D.B."/>
            <person name="Kent A.D."/>
        </authorList>
    </citation>
    <scope>NUCLEOTIDE SEQUENCE</scope>
</reference>
<organism evidence="2">
    <name type="scientific">Fagus sylvatica</name>
    <name type="common">Beechnut</name>
    <dbReference type="NCBI Taxonomy" id="28930"/>
    <lineage>
        <taxon>Eukaryota</taxon>
        <taxon>Viridiplantae</taxon>
        <taxon>Streptophyta</taxon>
        <taxon>Embryophyta</taxon>
        <taxon>Tracheophyta</taxon>
        <taxon>Spermatophyta</taxon>
        <taxon>Magnoliopsida</taxon>
        <taxon>eudicotyledons</taxon>
        <taxon>Gunneridae</taxon>
        <taxon>Pentapetalae</taxon>
        <taxon>rosids</taxon>
        <taxon>fabids</taxon>
        <taxon>Fagales</taxon>
        <taxon>Fagaceae</taxon>
        <taxon>Fagus</taxon>
    </lineage>
</organism>
<dbReference type="Pfam" id="PF00168">
    <property type="entry name" value="C2"/>
    <property type="match status" value="1"/>
</dbReference>
<dbReference type="PANTHER" id="PTHR32246:SF173">
    <property type="entry name" value="C2 DOMAIN-CONTAINING PROTEIN"/>
    <property type="match status" value="1"/>
</dbReference>
<protein>
    <recommendedName>
        <fullName evidence="1">C2 domain-containing protein</fullName>
    </recommendedName>
</protein>
<dbReference type="SUPFAM" id="SSF49562">
    <property type="entry name" value="C2 domain (Calcium/lipid-binding domain, CaLB)"/>
    <property type="match status" value="1"/>
</dbReference>
<evidence type="ECO:0000259" key="1">
    <source>
        <dbReference type="Pfam" id="PF00168"/>
    </source>
</evidence>
<sequence>MREMRTYAVVFICDNNNKRISYKANSEKDPDGGSNPRWNFDVMFNIDINKAQQHGLGLVVRLMSHHSLRPDTIIGEVNVPITVLLEWFGDAAEDVHKVASRYVVTKNGAEQGTLAFSYNFRRTLQPPPPDPTPVNGPSDVWKILGSVSGNLINAVMLLS</sequence>
<dbReference type="Gene3D" id="2.60.40.150">
    <property type="entry name" value="C2 domain"/>
    <property type="match status" value="1"/>
</dbReference>
<dbReference type="PANTHER" id="PTHR32246">
    <property type="entry name" value="INGRESSION PROTEIN FIC1"/>
    <property type="match status" value="1"/>
</dbReference>
<dbReference type="AlphaFoldDB" id="A0A2N9H2H1"/>
<evidence type="ECO:0000313" key="2">
    <source>
        <dbReference type="EMBL" id="SPD06212.1"/>
    </source>
</evidence>
<dbReference type="InterPro" id="IPR000008">
    <property type="entry name" value="C2_dom"/>
</dbReference>
<feature type="domain" description="C2" evidence="1">
    <location>
        <begin position="4"/>
        <end position="82"/>
    </location>
</feature>
<name>A0A2N9H2H1_FAGSY</name>